<evidence type="ECO:0000259" key="2">
    <source>
        <dbReference type="Pfam" id="PF13478"/>
    </source>
</evidence>
<dbReference type="InterPro" id="IPR027051">
    <property type="entry name" value="XdhC_Rossmann_dom"/>
</dbReference>
<dbReference type="Gene3D" id="3.40.50.720">
    <property type="entry name" value="NAD(P)-binding Rossmann-like Domain"/>
    <property type="match status" value="1"/>
</dbReference>
<comment type="caution">
    <text evidence="3">The sequence shown here is derived from an EMBL/GenBank/DDBJ whole genome shotgun (WGS) entry which is preliminary data.</text>
</comment>
<dbReference type="PANTHER" id="PTHR30388">
    <property type="entry name" value="ALDEHYDE OXIDOREDUCTASE MOLYBDENUM COFACTOR ASSEMBLY PROTEIN"/>
    <property type="match status" value="1"/>
</dbReference>
<dbReference type="Pfam" id="PF02625">
    <property type="entry name" value="XdhC_CoxI"/>
    <property type="match status" value="1"/>
</dbReference>
<reference evidence="4" key="1">
    <citation type="submission" date="2016-08" db="EMBL/GenBank/DDBJ databases">
        <authorList>
            <person name="Merda D."/>
            <person name="Briand M."/>
            <person name="Taghouti G."/>
            <person name="Carrere S."/>
            <person name="Gouzy J."/>
            <person name="Portier P."/>
            <person name="Jacques M.-A."/>
            <person name="Fischer-Le Saux M."/>
        </authorList>
    </citation>
    <scope>NUCLEOTIDE SEQUENCE [LARGE SCALE GENOMIC DNA]</scope>
    <source>
        <strain evidence="4">CFBP1817</strain>
    </source>
</reference>
<protein>
    <submittedName>
        <fullName evidence="3">Xanthine dehydrogenase</fullName>
    </submittedName>
</protein>
<keyword evidence="4" id="KW-1185">Reference proteome</keyword>
<dbReference type="EMBL" id="MDEJ01000249">
    <property type="protein sequence ID" value="PPU84091.1"/>
    <property type="molecule type" value="Genomic_DNA"/>
</dbReference>
<dbReference type="Pfam" id="PF13478">
    <property type="entry name" value="XdhC_C"/>
    <property type="match status" value="1"/>
</dbReference>
<accession>A0A2S7E4U8</accession>
<feature type="domain" description="XdhC- CoxI" evidence="1">
    <location>
        <begin position="37"/>
        <end position="104"/>
    </location>
</feature>
<dbReference type="RefSeq" id="WP_128418464.1">
    <property type="nucleotide sequence ID" value="NZ_MDEJ01000249.1"/>
</dbReference>
<dbReference type="InterPro" id="IPR052698">
    <property type="entry name" value="MoCofactor_Util/Proc"/>
</dbReference>
<gene>
    <name evidence="3" type="ORF">XpopCFBP1817_20130</name>
</gene>
<dbReference type="InterPro" id="IPR003777">
    <property type="entry name" value="XdhC_CoxI"/>
</dbReference>
<dbReference type="AlphaFoldDB" id="A0A2S7E4U8"/>
<evidence type="ECO:0000313" key="4">
    <source>
        <dbReference type="Proteomes" id="UP000239939"/>
    </source>
</evidence>
<dbReference type="Proteomes" id="UP000239939">
    <property type="component" value="Unassembled WGS sequence"/>
</dbReference>
<dbReference type="PANTHER" id="PTHR30388:SF4">
    <property type="entry name" value="MOLYBDENUM COFACTOR INSERTION CHAPERONE PAOD"/>
    <property type="match status" value="1"/>
</dbReference>
<name>A0A2S7E4U8_9XANT</name>
<proteinExistence type="predicted"/>
<evidence type="ECO:0000313" key="3">
    <source>
        <dbReference type="EMBL" id="PPU84091.1"/>
    </source>
</evidence>
<feature type="domain" description="XdhC Rossmann" evidence="2">
    <location>
        <begin position="182"/>
        <end position="324"/>
    </location>
</feature>
<evidence type="ECO:0000259" key="1">
    <source>
        <dbReference type="Pfam" id="PF02625"/>
    </source>
</evidence>
<dbReference type="OrthoDB" id="9815497at2"/>
<sequence>MSTLVSPITHAAPAEPTWPAWPSYALHDDLLPSLTAWHRAGQGVAIATLIDVQGSSPRPLGSDMAISADGRVAGYVSGGCVEAAVTHQAIAALRDGQPRWLDYGQGSEVLDIQLSCGGRIGVLVWPVPDLGEHLARWRNARQHRSAFQVALDRHSGVVRYPANTHDVRASEFLRTHRPPLRLVLVGADPTLLVLVALASQMSIEVRVLRPHGPSQPPPGLGPEHYDRRALSGALQDLSLDADSALYSLAHDSDSDIDLQVARRGLASSAACIGILGSRHKRQARLQALRALGHDDVALARLRLPAGWRMGRSSPHTIALGIIAEATQAVADLQAAGVGSSGSASGIAARIA</sequence>
<organism evidence="3 4">
    <name type="scientific">Xanthomonas populi</name>
    <dbReference type="NCBI Taxonomy" id="53414"/>
    <lineage>
        <taxon>Bacteria</taxon>
        <taxon>Pseudomonadati</taxon>
        <taxon>Pseudomonadota</taxon>
        <taxon>Gammaproteobacteria</taxon>
        <taxon>Lysobacterales</taxon>
        <taxon>Lysobacteraceae</taxon>
        <taxon>Xanthomonas</taxon>
    </lineage>
</organism>